<protein>
    <submittedName>
        <fullName evidence="2">Uncharacterized protein</fullName>
    </submittedName>
</protein>
<dbReference type="Proteomes" id="UP000192257">
    <property type="component" value="Unassembled WGS sequence"/>
</dbReference>
<dbReference type="VEuPathDB" id="TriTrypDB:TM35_000052320"/>
<gene>
    <name evidence="2" type="ORF">TM35_000052320</name>
</gene>
<comment type="caution">
    <text evidence="2">The sequence shown here is derived from an EMBL/GenBank/DDBJ whole genome shotgun (WGS) entry which is preliminary data.</text>
</comment>
<keyword evidence="3" id="KW-1185">Reference proteome</keyword>
<proteinExistence type="predicted"/>
<feature type="region of interest" description="Disordered" evidence="1">
    <location>
        <begin position="501"/>
        <end position="522"/>
    </location>
</feature>
<dbReference type="Gene3D" id="3.90.70.200">
    <property type="entry name" value="Plus-3 domain"/>
    <property type="match status" value="1"/>
</dbReference>
<evidence type="ECO:0000313" key="2">
    <source>
        <dbReference type="EMBL" id="ORC91636.1"/>
    </source>
</evidence>
<dbReference type="GeneID" id="39982667"/>
<evidence type="ECO:0000256" key="1">
    <source>
        <dbReference type="SAM" id="MobiDB-lite"/>
    </source>
</evidence>
<dbReference type="InterPro" id="IPR036128">
    <property type="entry name" value="Plus3-like_sf"/>
</dbReference>
<dbReference type="AlphaFoldDB" id="A0A1X0P3Y8"/>
<dbReference type="RefSeq" id="XP_028885702.1">
    <property type="nucleotide sequence ID" value="XM_029022887.1"/>
</dbReference>
<dbReference type="EMBL" id="NBCO01000005">
    <property type="protein sequence ID" value="ORC91636.1"/>
    <property type="molecule type" value="Genomic_DNA"/>
</dbReference>
<dbReference type="GO" id="GO:0003677">
    <property type="term" value="F:DNA binding"/>
    <property type="evidence" value="ECO:0007669"/>
    <property type="project" value="InterPro"/>
</dbReference>
<reference evidence="2 3" key="1">
    <citation type="submission" date="2017-03" db="EMBL/GenBank/DDBJ databases">
        <title>An alternative strategy for trypanosome survival in the mammalian bloodstream revealed through genome and transcriptome analysis of the ubiquitous bovine parasite Trypanosoma (Megatrypanum) theileri.</title>
        <authorList>
            <person name="Kelly S."/>
            <person name="Ivens A."/>
            <person name="Mott A."/>
            <person name="O'Neill E."/>
            <person name="Emms D."/>
            <person name="Macleod O."/>
            <person name="Voorheis P."/>
            <person name="Matthews J."/>
            <person name="Matthews K."/>
            <person name="Carrington M."/>
        </authorList>
    </citation>
    <scope>NUCLEOTIDE SEQUENCE [LARGE SCALE GENOMIC DNA]</scope>
    <source>
        <strain evidence="2">Edinburgh</strain>
    </source>
</reference>
<name>A0A1X0P3Y8_9TRYP</name>
<organism evidence="2 3">
    <name type="scientific">Trypanosoma theileri</name>
    <dbReference type="NCBI Taxonomy" id="67003"/>
    <lineage>
        <taxon>Eukaryota</taxon>
        <taxon>Discoba</taxon>
        <taxon>Euglenozoa</taxon>
        <taxon>Kinetoplastea</taxon>
        <taxon>Metakinetoplastina</taxon>
        <taxon>Trypanosomatida</taxon>
        <taxon>Trypanosomatidae</taxon>
        <taxon>Trypanosoma</taxon>
    </lineage>
</organism>
<evidence type="ECO:0000313" key="3">
    <source>
        <dbReference type="Proteomes" id="UP000192257"/>
    </source>
</evidence>
<accession>A0A1X0P3Y8</accession>
<dbReference type="OrthoDB" id="240018at2759"/>
<dbReference type="SUPFAM" id="SSF159042">
    <property type="entry name" value="Plus3-like"/>
    <property type="match status" value="1"/>
</dbReference>
<sequence length="718" mass="79634">MKFWVKAITDDNVQEQLLVNASNSNELARELSALLHTHVTRMSVTDFQSQVLDKISSGADIITVKIFTAKTTGQPSEMDGSFTQFDVRTQRGTPAQSDIFQMSYRDEEDWIGSSRSPSITDSVPRVRPSISCRLTLDVPSIDRICLWRDDIELLLNESHGGAYHDVVRGCFARIREKHNYNLYQIVKPVNNVELLLDFIYYEEIRRTEVVSNAVPVQQEINAWGKKMITASRPFVTIGFIAAKVGDIDSAIRSAKAATEEISIQTLAAAPPPTPPANRIGKYGRRGRNTIISQPRVFSYVSQGPILLKTNDTLLHAQLSVVEEPEKSDFEFVLFATRHANSTKKKPRLSDFSGCMITLPKEHFSGVVKDRDVTEKGYEIFCSPQRWDCHYVSLGQIRPSVDDTPYYDDANNLQQDFTLLSGRFMTGLFDTPIVITLPIPLWAQVEGYSAYILRPHLVVHKDKLHVFYLIRTSEVHSSPRSSVSHGNMIDANNSLLCNAGSPGNTSTENKVLPPEGSKASPGCNSHNGSFHSAPITDIYHYGLAHAVSCDPKMRTWQIISEKTPLLSCSCTIPVFTVASTSPCDAMRDVSINVGAGVSSSASSSEKVLQILWYEEESPLQRSNISLRPSPCSIMSLSTSLSNRVALPFERWVNSHEDTLSDAWVREPSFSTVRIDADSAKSGVASLSLCEHDGVVMAAWVQMDTHSRSTLTVVPLTSEP</sequence>